<feature type="domain" description="Major facilitator superfamily (MFS) profile" evidence="7">
    <location>
        <begin position="86"/>
        <end position="529"/>
    </location>
</feature>
<feature type="compositionally biased region" description="Basic and acidic residues" evidence="5">
    <location>
        <begin position="27"/>
        <end position="40"/>
    </location>
</feature>
<dbReference type="GO" id="GO:0005886">
    <property type="term" value="C:plasma membrane"/>
    <property type="evidence" value="ECO:0007669"/>
    <property type="project" value="TreeGrafter"/>
</dbReference>
<feature type="transmembrane region" description="Helical" evidence="6">
    <location>
        <begin position="413"/>
        <end position="432"/>
    </location>
</feature>
<dbReference type="InterPro" id="IPR011701">
    <property type="entry name" value="MFS"/>
</dbReference>
<evidence type="ECO:0000313" key="9">
    <source>
        <dbReference type="Proteomes" id="UP001217918"/>
    </source>
</evidence>
<keyword evidence="2 6" id="KW-0812">Transmembrane</keyword>
<proteinExistence type="predicted"/>
<dbReference type="PANTHER" id="PTHR23501">
    <property type="entry name" value="MAJOR FACILITATOR SUPERFAMILY"/>
    <property type="match status" value="1"/>
</dbReference>
<feature type="transmembrane region" description="Helical" evidence="6">
    <location>
        <begin position="176"/>
        <end position="201"/>
    </location>
</feature>
<feature type="transmembrane region" description="Helical" evidence="6">
    <location>
        <begin position="384"/>
        <end position="406"/>
    </location>
</feature>
<protein>
    <recommendedName>
        <fullName evidence="7">Major facilitator superfamily (MFS) profile domain-containing protein</fullName>
    </recommendedName>
</protein>
<evidence type="ECO:0000256" key="4">
    <source>
        <dbReference type="ARBA" id="ARBA00023136"/>
    </source>
</evidence>
<dbReference type="PANTHER" id="PTHR23501:SF155">
    <property type="entry name" value="EFFLUX PUMP AFOB"/>
    <property type="match status" value="1"/>
</dbReference>
<evidence type="ECO:0000256" key="5">
    <source>
        <dbReference type="SAM" id="MobiDB-lite"/>
    </source>
</evidence>
<dbReference type="InterPro" id="IPR020846">
    <property type="entry name" value="MFS_dom"/>
</dbReference>
<feature type="transmembrane region" description="Helical" evidence="6">
    <location>
        <begin position="208"/>
        <end position="227"/>
    </location>
</feature>
<evidence type="ECO:0000259" key="7">
    <source>
        <dbReference type="PROSITE" id="PS50850"/>
    </source>
</evidence>
<keyword evidence="3 6" id="KW-1133">Transmembrane helix</keyword>
<evidence type="ECO:0000256" key="3">
    <source>
        <dbReference type="ARBA" id="ARBA00022989"/>
    </source>
</evidence>
<dbReference type="Pfam" id="PF07690">
    <property type="entry name" value="MFS_1"/>
    <property type="match status" value="1"/>
</dbReference>
<dbReference type="SUPFAM" id="SSF103473">
    <property type="entry name" value="MFS general substrate transporter"/>
    <property type="match status" value="2"/>
</dbReference>
<dbReference type="AlphaFoldDB" id="A0AAD9HYJ1"/>
<evidence type="ECO:0000256" key="2">
    <source>
        <dbReference type="ARBA" id="ARBA00022692"/>
    </source>
</evidence>
<feature type="transmembrane region" description="Helical" evidence="6">
    <location>
        <begin position="280"/>
        <end position="299"/>
    </location>
</feature>
<comment type="caution">
    <text evidence="8">The sequence shown here is derived from an EMBL/GenBank/DDBJ whole genome shotgun (WGS) entry which is preliminary data.</text>
</comment>
<name>A0AAD9HYJ1_9PEZI</name>
<feature type="transmembrane region" description="Helical" evidence="6">
    <location>
        <begin position="478"/>
        <end position="501"/>
    </location>
</feature>
<comment type="subcellular location">
    <subcellularLocation>
        <location evidence="1">Membrane</location>
        <topology evidence="1">Multi-pass membrane protein</topology>
    </subcellularLocation>
</comment>
<dbReference type="InterPro" id="IPR036259">
    <property type="entry name" value="MFS_trans_sf"/>
</dbReference>
<feature type="transmembrane region" description="Helical" evidence="6">
    <location>
        <begin position="311"/>
        <end position="330"/>
    </location>
</feature>
<sequence>MNPDHSAATRSGTHPEEKVSPGSSQTRVDEIKDKAVVDADDHLEESGSGSGSSSSTQDAHQHDIDDDDDNDDFKHEFPTGLKLAAILTSVVIAYFLVFLDLAVMSTVTPAITSQFGSLVDIGWYGSAYQLGSSAFQPLSGKIYRHFSIKSSFLVFFVVFELGSALCGAAQSSHMLIVGRAVAGLGSSGIFTGAITTVANVLPLSRRPAVMGVNVGIGQLGLALGPILGGAFTSKLSWRWVFYLNLCLGVVVGAGLLCTSIPEAHRKRPARQVLGTALRDLDLPGFALVGPAVVMLLLALEYGGNEYAWDSSVVIGLLVGFAVTFALFWAWEYRQADGAMIPLAMLRSRVIRSAALTQFFRLAVTLVADYYLAIFFQAIRDDSPLMSGVHMLPTTLGLVFATVATGIMTQVTGYYLPWIMAGSVIATAGYGAMSTLGVATPTAQWIGFQLLYGIGCGTGSSGPYIAVQNLVPLTQIPTAMATVIFGQNLGGAIFLVVGNAIFDNTLRAQLAARAAVLGVDPAVVVGVGARSVRALGLSPAALAAALDAYAAAVDRVMYLGLAAGAASLAVSWGMGNGNVREIKKLKELTTERKTAGEGARDGAAAEKGGG</sequence>
<dbReference type="CDD" id="cd17502">
    <property type="entry name" value="MFS_Azr1_MDR_like"/>
    <property type="match status" value="1"/>
</dbReference>
<accession>A0AAD9HYJ1</accession>
<feature type="region of interest" description="Disordered" evidence="5">
    <location>
        <begin position="589"/>
        <end position="609"/>
    </location>
</feature>
<feature type="region of interest" description="Disordered" evidence="5">
    <location>
        <begin position="1"/>
        <end position="71"/>
    </location>
</feature>
<evidence type="ECO:0000256" key="6">
    <source>
        <dbReference type="SAM" id="Phobius"/>
    </source>
</evidence>
<evidence type="ECO:0000313" key="8">
    <source>
        <dbReference type="EMBL" id="KAK2067811.1"/>
    </source>
</evidence>
<dbReference type="Proteomes" id="UP001217918">
    <property type="component" value="Unassembled WGS sequence"/>
</dbReference>
<keyword evidence="9" id="KW-1185">Reference proteome</keyword>
<keyword evidence="4 6" id="KW-0472">Membrane</keyword>
<dbReference type="GO" id="GO:0022857">
    <property type="term" value="F:transmembrane transporter activity"/>
    <property type="evidence" value="ECO:0007669"/>
    <property type="project" value="InterPro"/>
</dbReference>
<dbReference type="EMBL" id="JAQQPM010000001">
    <property type="protein sequence ID" value="KAK2067811.1"/>
    <property type="molecule type" value="Genomic_DNA"/>
</dbReference>
<evidence type="ECO:0000256" key="1">
    <source>
        <dbReference type="ARBA" id="ARBA00004141"/>
    </source>
</evidence>
<feature type="transmembrane region" description="Helical" evidence="6">
    <location>
        <begin position="83"/>
        <end position="103"/>
    </location>
</feature>
<feature type="transmembrane region" description="Helical" evidence="6">
    <location>
        <begin position="557"/>
        <end position="574"/>
    </location>
</feature>
<feature type="transmembrane region" description="Helical" evidence="6">
    <location>
        <begin position="444"/>
        <end position="466"/>
    </location>
</feature>
<gene>
    <name evidence="8" type="ORF">P8C59_001517</name>
</gene>
<organism evidence="8 9">
    <name type="scientific">Phyllachora maydis</name>
    <dbReference type="NCBI Taxonomy" id="1825666"/>
    <lineage>
        <taxon>Eukaryota</taxon>
        <taxon>Fungi</taxon>
        <taxon>Dikarya</taxon>
        <taxon>Ascomycota</taxon>
        <taxon>Pezizomycotina</taxon>
        <taxon>Sordariomycetes</taxon>
        <taxon>Sordariomycetidae</taxon>
        <taxon>Phyllachorales</taxon>
        <taxon>Phyllachoraceae</taxon>
        <taxon>Phyllachora</taxon>
    </lineage>
</organism>
<feature type="transmembrane region" description="Helical" evidence="6">
    <location>
        <begin position="239"/>
        <end position="260"/>
    </location>
</feature>
<feature type="transmembrane region" description="Helical" evidence="6">
    <location>
        <begin position="151"/>
        <end position="170"/>
    </location>
</feature>
<dbReference type="PROSITE" id="PS50850">
    <property type="entry name" value="MFS"/>
    <property type="match status" value="1"/>
</dbReference>
<feature type="transmembrane region" description="Helical" evidence="6">
    <location>
        <begin position="358"/>
        <end position="378"/>
    </location>
</feature>
<reference evidence="8" key="1">
    <citation type="journal article" date="2023" name="Mol. Plant Microbe Interact.">
        <title>Elucidating the Obligate Nature and Biological Capacity of an Invasive Fungal Corn Pathogen.</title>
        <authorList>
            <person name="MacCready J.S."/>
            <person name="Roggenkamp E.M."/>
            <person name="Gdanetz K."/>
            <person name="Chilvers M.I."/>
        </authorList>
    </citation>
    <scope>NUCLEOTIDE SEQUENCE</scope>
    <source>
        <strain evidence="8">PM02</strain>
    </source>
</reference>
<dbReference type="Gene3D" id="1.20.1250.20">
    <property type="entry name" value="MFS general substrate transporter like domains"/>
    <property type="match status" value="1"/>
</dbReference>